<dbReference type="EMBL" id="AGNL01005665">
    <property type="protein sequence ID" value="EJK72549.1"/>
    <property type="molecule type" value="Genomic_DNA"/>
</dbReference>
<dbReference type="AlphaFoldDB" id="K0T5Z5"/>
<protein>
    <submittedName>
        <fullName evidence="2">Uncharacterized protein</fullName>
    </submittedName>
</protein>
<accession>K0T5Z5</accession>
<evidence type="ECO:0000313" key="2">
    <source>
        <dbReference type="EMBL" id="EJK72549.1"/>
    </source>
</evidence>
<reference evidence="2 3" key="1">
    <citation type="journal article" date="2012" name="Genome Biol.">
        <title>Genome and low-iron response of an oceanic diatom adapted to chronic iron limitation.</title>
        <authorList>
            <person name="Lommer M."/>
            <person name="Specht M."/>
            <person name="Roy A.S."/>
            <person name="Kraemer L."/>
            <person name="Andreson R."/>
            <person name="Gutowska M.A."/>
            <person name="Wolf J."/>
            <person name="Bergner S.V."/>
            <person name="Schilhabel M.B."/>
            <person name="Klostermeier U.C."/>
            <person name="Beiko R.G."/>
            <person name="Rosenstiel P."/>
            <person name="Hippler M."/>
            <person name="Laroche J."/>
        </authorList>
    </citation>
    <scope>NUCLEOTIDE SEQUENCE [LARGE SCALE GENOMIC DNA]</scope>
    <source>
        <strain evidence="2 3">CCMP1005</strain>
    </source>
</reference>
<evidence type="ECO:0000256" key="1">
    <source>
        <dbReference type="SAM" id="MobiDB-lite"/>
    </source>
</evidence>
<dbReference type="Proteomes" id="UP000266841">
    <property type="component" value="Unassembled WGS sequence"/>
</dbReference>
<sequence>MESQVPTPTFHGEPGKIPGLCAHVAVVERRRLDADARISNYDTNKTRLDEAPFGRADDDNGPGSEPPQHDRKRYVSTFITSRRRSPVAVGKLSFPRFKVYYLPRRRVRFEPRPLDLREGDLHDARTYGGSEGICNNLQNPRNDAIRLAQEKEAPCAAVTAGISPGNFEVEVQVYGGKNLTIRLLLSRQGDLKKAGSSVPARSAFVCDAVYNYISDVSTASFSAIGCIHGCVKVQSKAEDEALYFINCQSNLGKMPSMHQGDSPVPPSDNSSFQLMATGKACEIVTRISCGKVSNVLGQFCIPALSGNFSPVVQGKMARQSFKSSLDP</sequence>
<feature type="compositionally biased region" description="Basic and acidic residues" evidence="1">
    <location>
        <begin position="44"/>
        <end position="58"/>
    </location>
</feature>
<gene>
    <name evidence="2" type="ORF">THAOC_05907</name>
</gene>
<comment type="caution">
    <text evidence="2">The sequence shown here is derived from an EMBL/GenBank/DDBJ whole genome shotgun (WGS) entry which is preliminary data.</text>
</comment>
<keyword evidence="3" id="KW-1185">Reference proteome</keyword>
<organism evidence="2 3">
    <name type="scientific">Thalassiosira oceanica</name>
    <name type="common">Marine diatom</name>
    <dbReference type="NCBI Taxonomy" id="159749"/>
    <lineage>
        <taxon>Eukaryota</taxon>
        <taxon>Sar</taxon>
        <taxon>Stramenopiles</taxon>
        <taxon>Ochrophyta</taxon>
        <taxon>Bacillariophyta</taxon>
        <taxon>Coscinodiscophyceae</taxon>
        <taxon>Thalassiosirophycidae</taxon>
        <taxon>Thalassiosirales</taxon>
        <taxon>Thalassiosiraceae</taxon>
        <taxon>Thalassiosira</taxon>
    </lineage>
</organism>
<name>K0T5Z5_THAOC</name>
<evidence type="ECO:0000313" key="3">
    <source>
        <dbReference type="Proteomes" id="UP000266841"/>
    </source>
</evidence>
<feature type="region of interest" description="Disordered" evidence="1">
    <location>
        <begin position="43"/>
        <end position="71"/>
    </location>
</feature>
<proteinExistence type="predicted"/>